<dbReference type="InterPro" id="IPR029058">
    <property type="entry name" value="AB_hydrolase_fold"/>
</dbReference>
<keyword evidence="2" id="KW-0378">Hydrolase</keyword>
<dbReference type="Gene3D" id="3.40.50.1820">
    <property type="entry name" value="alpha/beta hydrolase"/>
    <property type="match status" value="1"/>
</dbReference>
<keyword evidence="3" id="KW-1185">Reference proteome</keyword>
<dbReference type="PANTHER" id="PTHR43798">
    <property type="entry name" value="MONOACYLGLYCEROL LIPASE"/>
    <property type="match status" value="1"/>
</dbReference>
<dbReference type="Pfam" id="PF00561">
    <property type="entry name" value="Abhydrolase_1"/>
    <property type="match status" value="1"/>
</dbReference>
<dbReference type="GO" id="GO:0016787">
    <property type="term" value="F:hydrolase activity"/>
    <property type="evidence" value="ECO:0007669"/>
    <property type="project" value="UniProtKB-KW"/>
</dbReference>
<proteinExistence type="predicted"/>
<dbReference type="Proteomes" id="UP000672011">
    <property type="component" value="Chromosome"/>
</dbReference>
<dbReference type="EMBL" id="CP072842">
    <property type="protein sequence ID" value="QTV06003.1"/>
    <property type="molecule type" value="Genomic_DNA"/>
</dbReference>
<dbReference type="PANTHER" id="PTHR43798:SF33">
    <property type="entry name" value="HYDROLASE, PUTATIVE (AFU_ORTHOLOGUE AFUA_2G14860)-RELATED"/>
    <property type="match status" value="1"/>
</dbReference>
<name>A0ABX7XDN2_9FLAO</name>
<protein>
    <submittedName>
        <fullName evidence="2">Alpha/beta hydrolase</fullName>
    </submittedName>
</protein>
<organism evidence="2 3">
    <name type="scientific">Faecalibacter bovis</name>
    <dbReference type="NCBI Taxonomy" id="2898187"/>
    <lineage>
        <taxon>Bacteria</taxon>
        <taxon>Pseudomonadati</taxon>
        <taxon>Bacteroidota</taxon>
        <taxon>Flavobacteriia</taxon>
        <taxon>Flavobacteriales</taxon>
        <taxon>Weeksellaceae</taxon>
        <taxon>Faecalibacter</taxon>
    </lineage>
</organism>
<evidence type="ECO:0000313" key="2">
    <source>
        <dbReference type="EMBL" id="QTV06003.1"/>
    </source>
</evidence>
<evidence type="ECO:0000259" key="1">
    <source>
        <dbReference type="Pfam" id="PF00561"/>
    </source>
</evidence>
<dbReference type="InterPro" id="IPR000073">
    <property type="entry name" value="AB_hydrolase_1"/>
</dbReference>
<dbReference type="SUPFAM" id="SSF53474">
    <property type="entry name" value="alpha/beta-Hydrolases"/>
    <property type="match status" value="1"/>
</dbReference>
<gene>
    <name evidence="2" type="ORF">J9309_01255</name>
</gene>
<evidence type="ECO:0000313" key="3">
    <source>
        <dbReference type="Proteomes" id="UP000672011"/>
    </source>
</evidence>
<accession>A0ABX7XDN2</accession>
<sequence length="258" mass="29779">MLQTDFIEINGLSYHIQHNIIDDNLPTIVFLHDSLGSVKLWRDFPENLGNITNCNVLMYDREGHGNSSPFSITERPVNYLELGADVISQLINKLNLKKVILFGHSDGATIALHYAAKYPENILATIVEGVHVFVEEETLQGIREAKQALETTNLIERVSKYHDDKTEMLFKMWMETWLNPNYRNWNIEKNIQNIQSPVLIFQGENDEFGTMKQVEKIKANVKSKVIDYLISDCGHNPHKEQKEFTLEKTNQFIRAYAL</sequence>
<reference evidence="3" key="2">
    <citation type="submission" date="2021-04" db="EMBL/GenBank/DDBJ databases">
        <title>Taxonomy of Flavobacteriaceae bacterium ZY171143.</title>
        <authorList>
            <person name="Li F."/>
        </authorList>
    </citation>
    <scope>NUCLEOTIDE SEQUENCE [LARGE SCALE GENOMIC DNA]</scope>
    <source>
        <strain evidence="3">ZY171143</strain>
    </source>
</reference>
<dbReference type="RefSeq" id="WP_230476644.1">
    <property type="nucleotide sequence ID" value="NZ_CP072842.1"/>
</dbReference>
<reference evidence="2 3" key="1">
    <citation type="journal article" date="2021" name="Int. J. Syst. Evol. Microbiol.">
        <title>Faecalibacter bovis sp. nov., isolated from cow faeces.</title>
        <authorList>
            <person name="Li F."/>
            <person name="Zhao W."/>
            <person name="Hong Q."/>
            <person name="Shao Q."/>
            <person name="Song J."/>
            <person name="Yang S."/>
        </authorList>
    </citation>
    <scope>NUCLEOTIDE SEQUENCE [LARGE SCALE GENOMIC DNA]</scope>
    <source>
        <strain evidence="2 3">ZY171143</strain>
    </source>
</reference>
<feature type="domain" description="AB hydrolase-1" evidence="1">
    <location>
        <begin position="26"/>
        <end position="182"/>
    </location>
</feature>
<dbReference type="InterPro" id="IPR050266">
    <property type="entry name" value="AB_hydrolase_sf"/>
</dbReference>